<evidence type="ECO:0000313" key="1">
    <source>
        <dbReference type="EMBL" id="OOK82992.1"/>
    </source>
</evidence>
<evidence type="ECO:0000313" key="3">
    <source>
        <dbReference type="Proteomes" id="UP000188532"/>
    </source>
</evidence>
<organism evidence="1 4">
    <name type="scientific">Mycobacterium kansasii</name>
    <dbReference type="NCBI Taxonomy" id="1768"/>
    <lineage>
        <taxon>Bacteria</taxon>
        <taxon>Bacillati</taxon>
        <taxon>Actinomycetota</taxon>
        <taxon>Actinomycetes</taxon>
        <taxon>Mycobacteriales</taxon>
        <taxon>Mycobacteriaceae</taxon>
        <taxon>Mycobacterium</taxon>
    </lineage>
</organism>
<dbReference type="Proteomes" id="UP000189229">
    <property type="component" value="Unassembled WGS sequence"/>
</dbReference>
<dbReference type="Proteomes" id="UP000188532">
    <property type="component" value="Unassembled WGS sequence"/>
</dbReference>
<reference evidence="3 4" key="1">
    <citation type="submission" date="2017-02" db="EMBL/GenBank/DDBJ databases">
        <title>Complete genome sequences of Mycobacterium kansasii strains isolated from rhesus macaques.</title>
        <authorList>
            <person name="Panda A."/>
            <person name="Nagaraj S."/>
            <person name="Zhao X."/>
            <person name="Tettelin H."/>
            <person name="Detolla L.J."/>
        </authorList>
    </citation>
    <scope>NUCLEOTIDE SEQUENCE [LARGE SCALE GENOMIC DNA]</scope>
    <source>
        <strain evidence="2 3">11-3469</strain>
        <strain evidence="1 4">11-3813</strain>
    </source>
</reference>
<gene>
    <name evidence="2" type="ORF">BZL29_0505</name>
    <name evidence="1" type="ORF">BZL30_1445</name>
</gene>
<name>A0A1V3XV68_MYCKA</name>
<evidence type="ECO:0000313" key="2">
    <source>
        <dbReference type="EMBL" id="OOK83826.1"/>
    </source>
</evidence>
<sequence>MAAEQMYMPGTPMVYGDSVVRGPNTSWRMSLAPVMMSPPT</sequence>
<dbReference type="AlphaFoldDB" id="A0A1V3XV68"/>
<dbReference type="EMBL" id="MVBN01000001">
    <property type="protein sequence ID" value="OOK83826.1"/>
    <property type="molecule type" value="Genomic_DNA"/>
</dbReference>
<accession>A0A1V3XV68</accession>
<proteinExistence type="predicted"/>
<protein>
    <submittedName>
        <fullName evidence="1">Dehydrogenase domain protein</fullName>
    </submittedName>
</protein>
<comment type="caution">
    <text evidence="1">The sequence shown here is derived from an EMBL/GenBank/DDBJ whole genome shotgun (WGS) entry which is preliminary data.</text>
</comment>
<dbReference type="EMBL" id="MVBM01000001">
    <property type="protein sequence ID" value="OOK82992.1"/>
    <property type="molecule type" value="Genomic_DNA"/>
</dbReference>
<evidence type="ECO:0000313" key="4">
    <source>
        <dbReference type="Proteomes" id="UP000189229"/>
    </source>
</evidence>